<comment type="subcellular location">
    <subcellularLocation>
        <location evidence="1">Cell membrane</location>
        <topology evidence="1">Multi-pass membrane protein</topology>
    </subcellularLocation>
</comment>
<dbReference type="AlphaFoldDB" id="A0AA96GAJ6"/>
<feature type="transmembrane region" description="Helical" evidence="7">
    <location>
        <begin position="34"/>
        <end position="53"/>
    </location>
</feature>
<evidence type="ECO:0000256" key="6">
    <source>
        <dbReference type="SAM" id="Coils"/>
    </source>
</evidence>
<keyword evidence="4 7" id="KW-1133">Transmembrane helix</keyword>
<dbReference type="GO" id="GO:0004713">
    <property type="term" value="F:protein tyrosine kinase activity"/>
    <property type="evidence" value="ECO:0007669"/>
    <property type="project" value="TreeGrafter"/>
</dbReference>
<evidence type="ECO:0000256" key="2">
    <source>
        <dbReference type="ARBA" id="ARBA00022475"/>
    </source>
</evidence>
<feature type="coiled-coil region" evidence="6">
    <location>
        <begin position="189"/>
        <end position="246"/>
    </location>
</feature>
<keyword evidence="5 7" id="KW-0472">Membrane</keyword>
<sequence length="493" mass="56751">MSTHPSQSSRHNHEIDYFSIRDILTILFKHRYEIIAIFVFFTIISLIISMKMTPIYRAESSLMVKVGREHMYSAEVGDQNPKMVFDLETLIDPEITILTSRDLSRKVVEAIGVKNLYPEIFEENELTISPLEAALINFSGNLSVTRSGKSNVILVNFEHAIPEIAARAVNLLGEFWKEKHLAIFSNPQASFLEDQVETFREKLEQSETVLQDFKRENRISSLLDQRALLLEQRQNLDSRLKSNEDEVKGLGSKIFSIRDQLKDIAEYIPIMTVNEQLHQRIAETRNEYLALKRKEQQFLGKYQESSRIITDIREEIALIQASIQDQEEQLKDQVTRGRNPVFQDLQLALLKTESEVSSLNTKQEVILRQIKEVDTQIVHLNALEKQFDALQREVHKDQENLRMYVEKFEMAHVSTEMDNRQMANVSVIQTASIPIQPIKPNKSFILCFGIVLGMLSGTAWAFVAEFFKGGYTRPEQASLEQGIPVLTSIRYKS</sequence>
<feature type="coiled-coil region" evidence="6">
    <location>
        <begin position="373"/>
        <end position="400"/>
    </location>
</feature>
<keyword evidence="3 7" id="KW-0812">Transmembrane</keyword>
<dbReference type="GO" id="GO:0005886">
    <property type="term" value="C:plasma membrane"/>
    <property type="evidence" value="ECO:0007669"/>
    <property type="project" value="UniProtKB-SubCell"/>
</dbReference>
<evidence type="ECO:0000256" key="4">
    <source>
        <dbReference type="ARBA" id="ARBA00022989"/>
    </source>
</evidence>
<evidence type="ECO:0000313" key="11">
    <source>
        <dbReference type="Proteomes" id="UP001302719"/>
    </source>
</evidence>
<reference evidence="10 11" key="1">
    <citation type="submission" date="2023-01" db="EMBL/GenBank/DDBJ databases">
        <title>Cultivation and genomic characterization of new, ubiquitous marine nitrite-oxidizing bacteria from the Nitrospirales.</title>
        <authorList>
            <person name="Mueller A.J."/>
            <person name="Daebeler A."/>
            <person name="Herbold C.W."/>
            <person name="Kirkegaard R.H."/>
            <person name="Daims H."/>
        </authorList>
    </citation>
    <scope>NUCLEOTIDE SEQUENCE [LARGE SCALE GENOMIC DNA]</scope>
    <source>
        <strain evidence="10 11">VA</strain>
    </source>
</reference>
<proteinExistence type="predicted"/>
<keyword evidence="6" id="KW-0175">Coiled coil</keyword>
<dbReference type="PANTHER" id="PTHR32309:SF13">
    <property type="entry name" value="FERRIC ENTEROBACTIN TRANSPORT PROTEIN FEPE"/>
    <property type="match status" value="1"/>
</dbReference>
<dbReference type="Pfam" id="PF13807">
    <property type="entry name" value="GNVR"/>
    <property type="match status" value="1"/>
</dbReference>
<dbReference type="Proteomes" id="UP001302719">
    <property type="component" value="Chromosome"/>
</dbReference>
<dbReference type="InterPro" id="IPR050445">
    <property type="entry name" value="Bact_polysacc_biosynth/exp"/>
</dbReference>
<name>A0AA96GAJ6_9BACT</name>
<feature type="domain" description="Tyrosine-protein kinase G-rich" evidence="9">
    <location>
        <begin position="390"/>
        <end position="463"/>
    </location>
</feature>
<evidence type="ECO:0000259" key="8">
    <source>
        <dbReference type="Pfam" id="PF02706"/>
    </source>
</evidence>
<dbReference type="PANTHER" id="PTHR32309">
    <property type="entry name" value="TYROSINE-PROTEIN KINASE"/>
    <property type="match status" value="1"/>
</dbReference>
<gene>
    <name evidence="10" type="ORF">PP769_18725</name>
</gene>
<evidence type="ECO:0000256" key="1">
    <source>
        <dbReference type="ARBA" id="ARBA00004651"/>
    </source>
</evidence>
<dbReference type="InterPro" id="IPR032807">
    <property type="entry name" value="GNVR"/>
</dbReference>
<dbReference type="Pfam" id="PF02706">
    <property type="entry name" value="Wzz"/>
    <property type="match status" value="1"/>
</dbReference>
<evidence type="ECO:0000256" key="5">
    <source>
        <dbReference type="ARBA" id="ARBA00023136"/>
    </source>
</evidence>
<evidence type="ECO:0000259" key="9">
    <source>
        <dbReference type="Pfam" id="PF13807"/>
    </source>
</evidence>
<keyword evidence="11" id="KW-1185">Reference proteome</keyword>
<feature type="transmembrane region" description="Helical" evidence="7">
    <location>
        <begin position="444"/>
        <end position="463"/>
    </location>
</feature>
<evidence type="ECO:0000256" key="3">
    <source>
        <dbReference type="ARBA" id="ARBA00022692"/>
    </source>
</evidence>
<keyword evidence="2" id="KW-1003">Cell membrane</keyword>
<dbReference type="InterPro" id="IPR003856">
    <property type="entry name" value="LPS_length_determ_N"/>
</dbReference>
<organism evidence="10 11">
    <name type="scientific">Candidatus Nitrospira allomarina</name>
    <dbReference type="NCBI Taxonomy" id="3020900"/>
    <lineage>
        <taxon>Bacteria</taxon>
        <taxon>Pseudomonadati</taxon>
        <taxon>Nitrospirota</taxon>
        <taxon>Nitrospiria</taxon>
        <taxon>Nitrospirales</taxon>
        <taxon>Nitrospiraceae</taxon>
        <taxon>Nitrospira</taxon>
    </lineage>
</organism>
<evidence type="ECO:0000256" key="7">
    <source>
        <dbReference type="SAM" id="Phobius"/>
    </source>
</evidence>
<dbReference type="RefSeq" id="WP_312643140.1">
    <property type="nucleotide sequence ID" value="NZ_CP116967.1"/>
</dbReference>
<feature type="domain" description="Polysaccharide chain length determinant N-terminal" evidence="8">
    <location>
        <begin position="18"/>
        <end position="109"/>
    </location>
</feature>
<feature type="coiled-coil region" evidence="6">
    <location>
        <begin position="274"/>
        <end position="329"/>
    </location>
</feature>
<evidence type="ECO:0000313" key="10">
    <source>
        <dbReference type="EMBL" id="WNM57981.1"/>
    </source>
</evidence>
<dbReference type="EMBL" id="CP116967">
    <property type="protein sequence ID" value="WNM57981.1"/>
    <property type="molecule type" value="Genomic_DNA"/>
</dbReference>
<accession>A0AA96GAJ6</accession>
<protein>
    <submittedName>
        <fullName evidence="10">GumC family protein</fullName>
    </submittedName>
</protein>
<dbReference type="KEGG" id="nall:PP769_18725"/>